<sequence>MWGVDVNALAGREEIIAFWEGAGPEKWFTKDEAFDAQIRERFLATYEAAAAGELAGWAETAHGTLALLILLDQFPRNMFRGDKRTYATDSMALAIAEDAVEEKYHQVFKPPMSRFFILPFTHAEDRAAQERSVALNEELGDEEGLKWARHHRDIIARFGRFPHRNAILGRTNTLEEEAFLKENEFRG</sequence>
<reference evidence="1 3" key="1">
    <citation type="submission" date="2015-09" db="EMBL/GenBank/DDBJ databases">
        <title>Identification and resolution of microdiversity through metagenomic sequencing of parallel consortia.</title>
        <authorList>
            <person name="Nelson W.C."/>
            <person name="Romine M.F."/>
            <person name="Lindemann S.R."/>
        </authorList>
    </citation>
    <scope>NUCLEOTIDE SEQUENCE [LARGE SCALE GENOMIC DNA]</scope>
    <source>
        <strain evidence="1">HL-109</strain>
    </source>
</reference>
<dbReference type="Gene3D" id="1.20.58.320">
    <property type="entry name" value="TPR-like"/>
    <property type="match status" value="1"/>
</dbReference>
<protein>
    <submittedName>
        <fullName evidence="2">Uncharacterized conserved protein, DUF924 family</fullName>
    </submittedName>
</protein>
<evidence type="ECO:0000313" key="4">
    <source>
        <dbReference type="Proteomes" id="UP000182800"/>
    </source>
</evidence>
<proteinExistence type="predicted"/>
<dbReference type="Pfam" id="PF06041">
    <property type="entry name" value="DUF924"/>
    <property type="match status" value="1"/>
</dbReference>
<dbReference type="AlphaFoldDB" id="A0A0P7YCU9"/>
<reference evidence="2 4" key="2">
    <citation type="submission" date="2016-08" db="EMBL/GenBank/DDBJ databases">
        <authorList>
            <person name="Varghese N."/>
            <person name="Submissions Spin"/>
        </authorList>
    </citation>
    <scope>NUCLEOTIDE SEQUENCE [LARGE SCALE GENOMIC DNA]</scope>
    <source>
        <strain evidence="2 4">HL-109</strain>
    </source>
</reference>
<evidence type="ECO:0000313" key="1">
    <source>
        <dbReference type="EMBL" id="KPQ11966.1"/>
    </source>
</evidence>
<comment type="caution">
    <text evidence="1">The sequence shown here is derived from an EMBL/GenBank/DDBJ whole genome shotgun (WGS) entry which is preliminary data.</text>
</comment>
<dbReference type="EMBL" id="FMBM01000002">
    <property type="protein sequence ID" value="SCC81539.1"/>
    <property type="molecule type" value="Genomic_DNA"/>
</dbReference>
<accession>A0A0P7YCU9</accession>
<organism evidence="1 3">
    <name type="scientific">Saliniramus fredricksonii</name>
    <dbReference type="NCBI Taxonomy" id="1653334"/>
    <lineage>
        <taxon>Bacteria</taxon>
        <taxon>Pseudomonadati</taxon>
        <taxon>Pseudomonadota</taxon>
        <taxon>Alphaproteobacteria</taxon>
        <taxon>Hyphomicrobiales</taxon>
        <taxon>Salinarimonadaceae</taxon>
        <taxon>Saliniramus</taxon>
    </lineage>
</organism>
<dbReference type="Gene3D" id="1.25.40.10">
    <property type="entry name" value="Tetratricopeptide repeat domain"/>
    <property type="match status" value="1"/>
</dbReference>
<dbReference type="OrthoDB" id="7593450at2"/>
<dbReference type="STRING" id="1653334.GA0071312_2484"/>
<dbReference type="Proteomes" id="UP000182800">
    <property type="component" value="Unassembled WGS sequence"/>
</dbReference>
<dbReference type="InterPro" id="IPR011990">
    <property type="entry name" value="TPR-like_helical_dom_sf"/>
</dbReference>
<name>A0A0P7YCU9_9HYPH</name>
<evidence type="ECO:0000313" key="3">
    <source>
        <dbReference type="Proteomes" id="UP000050497"/>
    </source>
</evidence>
<keyword evidence="4" id="KW-1185">Reference proteome</keyword>
<dbReference type="EMBL" id="LJSX01000004">
    <property type="protein sequence ID" value="KPQ11966.1"/>
    <property type="molecule type" value="Genomic_DNA"/>
</dbReference>
<dbReference type="SUPFAM" id="SSF48452">
    <property type="entry name" value="TPR-like"/>
    <property type="match status" value="1"/>
</dbReference>
<dbReference type="InterPro" id="IPR010323">
    <property type="entry name" value="DUF924"/>
</dbReference>
<gene>
    <name evidence="2" type="ORF">GA0071312_2484</name>
    <name evidence="1" type="ORF">HLUCCO17_03995</name>
</gene>
<evidence type="ECO:0000313" key="2">
    <source>
        <dbReference type="EMBL" id="SCC81539.1"/>
    </source>
</evidence>
<dbReference type="Proteomes" id="UP000050497">
    <property type="component" value="Unassembled WGS sequence"/>
</dbReference>